<feature type="transmembrane region" description="Helical" evidence="3">
    <location>
        <begin position="591"/>
        <end position="616"/>
    </location>
</feature>
<dbReference type="InterPro" id="IPR050261">
    <property type="entry name" value="FrsA_esterase"/>
</dbReference>
<feature type="signal peptide" evidence="4">
    <location>
        <begin position="1"/>
        <end position="22"/>
    </location>
</feature>
<evidence type="ECO:0000259" key="5">
    <source>
        <dbReference type="Pfam" id="PF00561"/>
    </source>
</evidence>
<feature type="transmembrane region" description="Helical" evidence="3">
    <location>
        <begin position="448"/>
        <end position="473"/>
    </location>
</feature>
<keyword evidence="3" id="KW-1133">Transmembrane helix</keyword>
<feature type="transmembrane region" description="Helical" evidence="3">
    <location>
        <begin position="527"/>
        <end position="548"/>
    </location>
</feature>
<dbReference type="GO" id="GO:0052689">
    <property type="term" value="F:carboxylic ester hydrolase activity"/>
    <property type="evidence" value="ECO:0007669"/>
    <property type="project" value="UniProtKB-ARBA"/>
</dbReference>
<organism evidence="6 7">
    <name type="scientific">Diplocloster agilis</name>
    <dbReference type="NCBI Taxonomy" id="2850323"/>
    <lineage>
        <taxon>Bacteria</taxon>
        <taxon>Bacillati</taxon>
        <taxon>Bacillota</taxon>
        <taxon>Clostridia</taxon>
        <taxon>Lachnospirales</taxon>
        <taxon>Lachnospiraceae</taxon>
        <taxon>Diplocloster</taxon>
    </lineage>
</organism>
<dbReference type="PANTHER" id="PTHR22946">
    <property type="entry name" value="DIENELACTONE HYDROLASE DOMAIN-CONTAINING PROTEIN-RELATED"/>
    <property type="match status" value="1"/>
</dbReference>
<keyword evidence="1 6" id="KW-0378">Hydrolase</keyword>
<evidence type="ECO:0000256" key="1">
    <source>
        <dbReference type="ARBA" id="ARBA00022801"/>
    </source>
</evidence>
<dbReference type="Gene3D" id="3.40.50.1820">
    <property type="entry name" value="alpha/beta hydrolase"/>
    <property type="match status" value="1"/>
</dbReference>
<comment type="caution">
    <text evidence="6">The sequence shown here is derived from an EMBL/GenBank/DDBJ whole genome shotgun (WGS) entry which is preliminary data.</text>
</comment>
<dbReference type="InterPro" id="IPR029058">
    <property type="entry name" value="AB_hydrolase_fold"/>
</dbReference>
<dbReference type="InterPro" id="IPR000073">
    <property type="entry name" value="AB_hydrolase_1"/>
</dbReference>
<evidence type="ECO:0000256" key="4">
    <source>
        <dbReference type="SAM" id="SignalP"/>
    </source>
</evidence>
<feature type="transmembrane region" description="Helical" evidence="3">
    <location>
        <begin position="360"/>
        <end position="384"/>
    </location>
</feature>
<sequence length="617" mass="68464">MKKTRMFLVIALLLCIVSSAGAHLLQTDGGNVEVTELKIPGSDGASISGWLYKPVAATRENPLPLIITGHGSYNNKEMQDQNLIELSRRGFVVFAPDSYRHGKSSIHSEDMSEYTSMVDTVETLYASLNYIDKDKIAVTGHSMGADQANNTARYYIEREAKGEGTNKISAVLSVGCDPPYTFYERENMEEPVPVTVDYGVIAAKYDEWFFRQPDVDNNPARLLESENAKAFVNQVGAQVTGTVENGRIYEGAIEGESYKRVMYQVTEIHPMNHFSKNSAAAMIDFFYDVFGVPSGFEKIASGSQIWLYKELFNLLGLIGIFLFLFPFSKILLSTNFFGEIRSPKAAPAAPALRTMGQKSVFWLTVLVNTALPALILMPVGYHLIGKETFVPAVYNKLFGEGNTNELAGWSLAAGLCILAVLFFVYRIYGRKKGADLSSWGIQISPRRFFKALLLACLTVGAAYGILFITNYFFGTDYRFWVLAMKTFGPDKLLYALAYLTAFAVFYLVNSIAVNGNNRVEGWKEWKILLLSCVSNILGLVVLIAIQYVSLVTNGSTVFNSMRIVNLFPLLVLIPAATLISRQYFKETGNIYTGSLVFGLFYSVMTSANTMFMASIIK</sequence>
<dbReference type="RefSeq" id="WP_238720300.1">
    <property type="nucleotide sequence ID" value="NZ_JAHQCW010000001.1"/>
</dbReference>
<feature type="transmembrane region" description="Helical" evidence="3">
    <location>
        <begin position="406"/>
        <end position="428"/>
    </location>
</feature>
<dbReference type="SUPFAM" id="SSF53474">
    <property type="entry name" value="alpha/beta-Hydrolases"/>
    <property type="match status" value="1"/>
</dbReference>
<name>A0A949JUY6_9FIRM</name>
<proteinExistence type="inferred from homology"/>
<dbReference type="Proteomes" id="UP000712157">
    <property type="component" value="Unassembled WGS sequence"/>
</dbReference>
<keyword evidence="3" id="KW-0472">Membrane</keyword>
<dbReference type="AlphaFoldDB" id="A0A949JUY6"/>
<feature type="transmembrane region" description="Helical" evidence="3">
    <location>
        <begin position="311"/>
        <end position="332"/>
    </location>
</feature>
<reference evidence="6" key="1">
    <citation type="submission" date="2021-06" db="EMBL/GenBank/DDBJ databases">
        <title>Description of novel taxa of the family Lachnospiraceae.</title>
        <authorList>
            <person name="Chaplin A.V."/>
            <person name="Sokolova S.R."/>
            <person name="Pikina A.P."/>
            <person name="Korzhanova M."/>
            <person name="Belova V."/>
            <person name="Korostin D."/>
            <person name="Efimov B.A."/>
        </authorList>
    </citation>
    <scope>NUCLEOTIDE SEQUENCE</scope>
    <source>
        <strain evidence="6">ASD5720</strain>
    </source>
</reference>
<keyword evidence="4" id="KW-0732">Signal</keyword>
<feature type="domain" description="AB hydrolase-1" evidence="5">
    <location>
        <begin position="64"/>
        <end position="231"/>
    </location>
</feature>
<dbReference type="Pfam" id="PF00561">
    <property type="entry name" value="Abhydrolase_1"/>
    <property type="match status" value="1"/>
</dbReference>
<protein>
    <submittedName>
        <fullName evidence="6">Alpha/beta fold hydrolase</fullName>
    </submittedName>
</protein>
<evidence type="ECO:0000313" key="6">
    <source>
        <dbReference type="EMBL" id="MBU9735119.1"/>
    </source>
</evidence>
<keyword evidence="3" id="KW-0812">Transmembrane</keyword>
<gene>
    <name evidence="6" type="ORF">KTH89_01125</name>
</gene>
<evidence type="ECO:0000256" key="2">
    <source>
        <dbReference type="ARBA" id="ARBA00038115"/>
    </source>
</evidence>
<dbReference type="PANTHER" id="PTHR22946:SF9">
    <property type="entry name" value="POLYKETIDE TRANSFERASE AF380"/>
    <property type="match status" value="1"/>
</dbReference>
<evidence type="ECO:0000256" key="3">
    <source>
        <dbReference type="SAM" id="Phobius"/>
    </source>
</evidence>
<feature type="transmembrane region" description="Helical" evidence="3">
    <location>
        <begin position="493"/>
        <end position="515"/>
    </location>
</feature>
<accession>A0A949JUY6</accession>
<keyword evidence="7" id="KW-1185">Reference proteome</keyword>
<comment type="similarity">
    <text evidence="2">Belongs to the AB hydrolase superfamily. FUS2 hydrolase family.</text>
</comment>
<dbReference type="EMBL" id="JAHQCW010000001">
    <property type="protein sequence ID" value="MBU9735119.1"/>
    <property type="molecule type" value="Genomic_DNA"/>
</dbReference>
<feature type="chain" id="PRO_5036771478" evidence="4">
    <location>
        <begin position="23"/>
        <end position="617"/>
    </location>
</feature>
<feature type="transmembrane region" description="Helical" evidence="3">
    <location>
        <begin position="560"/>
        <end position="579"/>
    </location>
</feature>
<evidence type="ECO:0000313" key="7">
    <source>
        <dbReference type="Proteomes" id="UP000712157"/>
    </source>
</evidence>